<dbReference type="Proteomes" id="UP000441208">
    <property type="component" value="Unassembled WGS sequence"/>
</dbReference>
<evidence type="ECO:0000313" key="18">
    <source>
        <dbReference type="Proteomes" id="UP000476176"/>
    </source>
</evidence>
<sequence>MQKLLGATDPWSKTSFQHEAHLSTEAPVDVCLRASNTAVDSCGARGCWSLGVGVAAFFSSSSIVALS</sequence>
<evidence type="ECO:0000313" key="13">
    <source>
        <dbReference type="Proteomes" id="UP000437068"/>
    </source>
</evidence>
<evidence type="ECO:0000313" key="17">
    <source>
        <dbReference type="Proteomes" id="UP000460718"/>
    </source>
</evidence>
<dbReference type="EMBL" id="QXGC01001668">
    <property type="protein sequence ID" value="KAE9198318.1"/>
    <property type="molecule type" value="Genomic_DNA"/>
</dbReference>
<reference evidence="17 18" key="1">
    <citation type="submission" date="2018-09" db="EMBL/GenBank/DDBJ databases">
        <title>Genomic investigation of the strawberry pathogen Phytophthora fragariae indicates pathogenicity is determined by transcriptional variation in three key races.</title>
        <authorList>
            <person name="Adams T.M."/>
            <person name="Armitage A.D."/>
            <person name="Sobczyk M.K."/>
            <person name="Bates H.J."/>
            <person name="Dunwell J.M."/>
            <person name="Nellist C.F."/>
            <person name="Harrison R.J."/>
        </authorList>
    </citation>
    <scope>NUCLEOTIDE SEQUENCE [LARGE SCALE GENOMIC DNA]</scope>
    <source>
        <strain evidence="9 13">A4</strain>
        <strain evidence="8 14">BC-1</strain>
        <strain evidence="7 18">BC-23</strain>
        <strain evidence="6 12">NOV-27</strain>
        <strain evidence="5 15">NOV-5</strain>
        <strain evidence="4 16">NOV-71</strain>
        <strain evidence="10 19">NOV-77</strain>
        <strain evidence="1 11">NOV-9</strain>
        <strain evidence="3 20">ONT-3</strain>
        <strain evidence="2 17">SCRP245</strain>
    </source>
</reference>
<evidence type="ECO:0000313" key="2">
    <source>
        <dbReference type="EMBL" id="KAE8990418.1"/>
    </source>
</evidence>
<evidence type="ECO:0000313" key="20">
    <source>
        <dbReference type="Proteomes" id="UP000488956"/>
    </source>
</evidence>
<dbReference type="Proteomes" id="UP000476176">
    <property type="component" value="Unassembled WGS sequence"/>
</dbReference>
<evidence type="ECO:0000313" key="1">
    <source>
        <dbReference type="EMBL" id="KAE8929418.1"/>
    </source>
</evidence>
<evidence type="ECO:0000313" key="6">
    <source>
        <dbReference type="EMBL" id="KAE9189436.1"/>
    </source>
</evidence>
<evidence type="ECO:0000313" key="15">
    <source>
        <dbReference type="Proteomes" id="UP000440732"/>
    </source>
</evidence>
<dbReference type="EMBL" id="QXFY01001210">
    <property type="protein sequence ID" value="KAE9324558.1"/>
    <property type="molecule type" value="Genomic_DNA"/>
</dbReference>
<accession>A0A6A3JAI4</accession>
<evidence type="ECO:0000313" key="10">
    <source>
        <dbReference type="EMBL" id="KAE9324558.1"/>
    </source>
</evidence>
<organism evidence="2 17">
    <name type="scientific">Phytophthora fragariae</name>
    <dbReference type="NCBI Taxonomy" id="53985"/>
    <lineage>
        <taxon>Eukaryota</taxon>
        <taxon>Sar</taxon>
        <taxon>Stramenopiles</taxon>
        <taxon>Oomycota</taxon>
        <taxon>Peronosporomycetes</taxon>
        <taxon>Peronosporales</taxon>
        <taxon>Peronosporaceae</taxon>
        <taxon>Phytophthora</taxon>
    </lineage>
</organism>
<comment type="caution">
    <text evidence="2">The sequence shown here is derived from an EMBL/GenBank/DDBJ whole genome shotgun (WGS) entry which is preliminary data.</text>
</comment>
<dbReference type="Proteomes" id="UP000429523">
    <property type="component" value="Unassembled WGS sequence"/>
</dbReference>
<evidence type="ECO:0000313" key="14">
    <source>
        <dbReference type="Proteomes" id="UP000440367"/>
    </source>
</evidence>
<dbReference type="EMBL" id="QXFX01002427">
    <property type="protein sequence ID" value="KAE9077156.1"/>
    <property type="molecule type" value="Genomic_DNA"/>
</dbReference>
<evidence type="ECO:0000313" key="16">
    <source>
        <dbReference type="Proteomes" id="UP000441208"/>
    </source>
</evidence>
<evidence type="ECO:0000313" key="5">
    <source>
        <dbReference type="EMBL" id="KAE9120755.1"/>
    </source>
</evidence>
<dbReference type="Proteomes" id="UP000440367">
    <property type="component" value="Unassembled WGS sequence"/>
</dbReference>
<dbReference type="Proteomes" id="UP000440732">
    <property type="component" value="Unassembled WGS sequence"/>
</dbReference>
<dbReference type="EMBL" id="QXFW01001461">
    <property type="protein sequence ID" value="KAE8990418.1"/>
    <property type="molecule type" value="Genomic_DNA"/>
</dbReference>
<dbReference type="Proteomes" id="UP000433483">
    <property type="component" value="Unassembled WGS sequence"/>
</dbReference>
<evidence type="ECO:0000313" key="11">
    <source>
        <dbReference type="Proteomes" id="UP000429523"/>
    </source>
</evidence>
<evidence type="ECO:0000313" key="9">
    <source>
        <dbReference type="EMBL" id="KAE9292267.1"/>
    </source>
</evidence>
<dbReference type="EMBL" id="QXFZ01001393">
    <property type="protein sequence ID" value="KAE9091302.1"/>
    <property type="molecule type" value="Genomic_DNA"/>
</dbReference>
<dbReference type="EMBL" id="QXGA01001373">
    <property type="protein sequence ID" value="KAE9120755.1"/>
    <property type="molecule type" value="Genomic_DNA"/>
</dbReference>
<evidence type="ECO:0000313" key="19">
    <source>
        <dbReference type="Proteomes" id="UP000486351"/>
    </source>
</evidence>
<name>A0A6A3JAI4_9STRA</name>
<dbReference type="Proteomes" id="UP000437068">
    <property type="component" value="Unassembled WGS sequence"/>
</dbReference>
<dbReference type="EMBL" id="QXGD01001334">
    <property type="protein sequence ID" value="KAE9208588.1"/>
    <property type="molecule type" value="Genomic_DNA"/>
</dbReference>
<evidence type="ECO:0000313" key="8">
    <source>
        <dbReference type="EMBL" id="KAE9208588.1"/>
    </source>
</evidence>
<gene>
    <name evidence="9" type="ORF">PF001_g18796</name>
    <name evidence="8" type="ORF">PF002_g19358</name>
    <name evidence="7" type="ORF">PF004_g19575</name>
    <name evidence="6" type="ORF">PF005_g19645</name>
    <name evidence="5" type="ORF">PF006_g18055</name>
    <name evidence="4" type="ORF">PF007_g18939</name>
    <name evidence="10" type="ORF">PF008_g17087</name>
    <name evidence="1" type="ORF">PF009_g20467</name>
    <name evidence="3" type="ORF">PF010_g23618</name>
    <name evidence="2" type="ORF">PF011_g18370</name>
</gene>
<keyword evidence="12" id="KW-1185">Reference proteome</keyword>
<dbReference type="EMBL" id="QXGE01001465">
    <property type="protein sequence ID" value="KAE9292267.1"/>
    <property type="molecule type" value="Genomic_DNA"/>
</dbReference>
<proteinExistence type="predicted"/>
<dbReference type="AlphaFoldDB" id="A0A6A3JAI4"/>
<dbReference type="Proteomes" id="UP000488956">
    <property type="component" value="Unassembled WGS sequence"/>
</dbReference>
<protein>
    <submittedName>
        <fullName evidence="2">Uncharacterized protein</fullName>
    </submittedName>
</protein>
<evidence type="ECO:0000313" key="12">
    <source>
        <dbReference type="Proteomes" id="UP000433483"/>
    </source>
</evidence>
<evidence type="ECO:0000313" key="4">
    <source>
        <dbReference type="EMBL" id="KAE9091302.1"/>
    </source>
</evidence>
<dbReference type="EMBL" id="QXGF01001522">
    <property type="protein sequence ID" value="KAE8929418.1"/>
    <property type="molecule type" value="Genomic_DNA"/>
</dbReference>
<dbReference type="Proteomes" id="UP000460718">
    <property type="component" value="Unassembled WGS sequence"/>
</dbReference>
<evidence type="ECO:0000313" key="7">
    <source>
        <dbReference type="EMBL" id="KAE9198318.1"/>
    </source>
</evidence>
<dbReference type="EMBL" id="QXGB01001520">
    <property type="protein sequence ID" value="KAE9189436.1"/>
    <property type="molecule type" value="Genomic_DNA"/>
</dbReference>
<evidence type="ECO:0000313" key="3">
    <source>
        <dbReference type="EMBL" id="KAE9077156.1"/>
    </source>
</evidence>
<dbReference type="Proteomes" id="UP000486351">
    <property type="component" value="Unassembled WGS sequence"/>
</dbReference>